<dbReference type="GO" id="GO:0006265">
    <property type="term" value="P:DNA topological change"/>
    <property type="evidence" value="ECO:0007669"/>
    <property type="project" value="InterPro"/>
</dbReference>
<dbReference type="GO" id="GO:0006310">
    <property type="term" value="P:DNA recombination"/>
    <property type="evidence" value="ECO:0007669"/>
    <property type="project" value="TreeGrafter"/>
</dbReference>
<dbReference type="InterPro" id="IPR013825">
    <property type="entry name" value="Topo_IA_cen_sub2"/>
</dbReference>
<evidence type="ECO:0000256" key="3">
    <source>
        <dbReference type="ARBA" id="ARBA00012891"/>
    </source>
</evidence>
<dbReference type="PROSITE" id="PS52039">
    <property type="entry name" value="TOPO_IA_2"/>
    <property type="match status" value="1"/>
</dbReference>
<evidence type="ECO:0000256" key="10">
    <source>
        <dbReference type="ARBA" id="ARBA00031985"/>
    </source>
</evidence>
<organism evidence="14 15">
    <name type="scientific">Porcincola intestinalis</name>
    <dbReference type="NCBI Taxonomy" id="2606632"/>
    <lineage>
        <taxon>Bacteria</taxon>
        <taxon>Bacillati</taxon>
        <taxon>Bacillota</taxon>
        <taxon>Clostridia</taxon>
        <taxon>Lachnospirales</taxon>
        <taxon>Lachnospiraceae</taxon>
        <taxon>Porcincola</taxon>
    </lineage>
</organism>
<dbReference type="Gene3D" id="2.70.20.10">
    <property type="entry name" value="Topoisomerase I, domain 3"/>
    <property type="match status" value="1"/>
</dbReference>
<dbReference type="PROSITE" id="PS00396">
    <property type="entry name" value="TOPO_IA_1"/>
    <property type="match status" value="1"/>
</dbReference>
<reference evidence="14 15" key="1">
    <citation type="submission" date="2019-08" db="EMBL/GenBank/DDBJ databases">
        <title>In-depth cultivation of the pig gut microbiome towards novel bacterial diversity and tailored functional studies.</title>
        <authorList>
            <person name="Wylensek D."/>
            <person name="Hitch T.C.A."/>
            <person name="Clavel T."/>
        </authorList>
    </citation>
    <scope>NUCLEOTIDE SEQUENCE [LARGE SCALE GENOMIC DNA]</scope>
    <source>
        <strain evidence="14 15">Oil+RF-744-WCA-WT-11</strain>
    </source>
</reference>
<dbReference type="GO" id="GO:0003917">
    <property type="term" value="F:DNA topoisomerase type I (single strand cut, ATP-independent) activity"/>
    <property type="evidence" value="ECO:0007669"/>
    <property type="project" value="UniProtKB-EC"/>
</dbReference>
<keyword evidence="7" id="KW-0238">DNA-binding</keyword>
<dbReference type="SMART" id="SM00493">
    <property type="entry name" value="TOPRIM"/>
    <property type="match status" value="1"/>
</dbReference>
<dbReference type="InterPro" id="IPR013824">
    <property type="entry name" value="Topo_IA_cen_sub1"/>
</dbReference>
<evidence type="ECO:0000313" key="15">
    <source>
        <dbReference type="Proteomes" id="UP000481852"/>
    </source>
</evidence>
<dbReference type="InterPro" id="IPR006171">
    <property type="entry name" value="TOPRIM_dom"/>
</dbReference>
<dbReference type="AlphaFoldDB" id="A0A6L5X2G4"/>
<dbReference type="SMART" id="SM00437">
    <property type="entry name" value="TOP1Ac"/>
    <property type="match status" value="1"/>
</dbReference>
<dbReference type="Pfam" id="PF01751">
    <property type="entry name" value="Toprim"/>
    <property type="match status" value="1"/>
</dbReference>
<dbReference type="PANTHER" id="PTHR11390">
    <property type="entry name" value="PROKARYOTIC DNA TOPOISOMERASE"/>
    <property type="match status" value="1"/>
</dbReference>
<dbReference type="GO" id="GO:0003677">
    <property type="term" value="F:DNA binding"/>
    <property type="evidence" value="ECO:0007669"/>
    <property type="project" value="UniProtKB-KW"/>
</dbReference>
<evidence type="ECO:0000313" key="14">
    <source>
        <dbReference type="EMBL" id="MSS13815.1"/>
    </source>
</evidence>
<dbReference type="InterPro" id="IPR003602">
    <property type="entry name" value="Topo_IA_DNA-bd_dom"/>
</dbReference>
<dbReference type="InterPro" id="IPR003601">
    <property type="entry name" value="Topo_IA_2"/>
</dbReference>
<evidence type="ECO:0000256" key="6">
    <source>
        <dbReference type="ARBA" id="ARBA00023029"/>
    </source>
</evidence>
<dbReference type="EC" id="5.6.2.1" evidence="3"/>
<evidence type="ECO:0000256" key="2">
    <source>
        <dbReference type="ARBA" id="ARBA00009446"/>
    </source>
</evidence>
<evidence type="ECO:0000256" key="8">
    <source>
        <dbReference type="ARBA" id="ARBA00023235"/>
    </source>
</evidence>
<dbReference type="InterPro" id="IPR023405">
    <property type="entry name" value="Topo_IA_core_domain"/>
</dbReference>
<dbReference type="GO" id="GO:0043597">
    <property type="term" value="C:cytoplasmic replication fork"/>
    <property type="evidence" value="ECO:0007669"/>
    <property type="project" value="TreeGrafter"/>
</dbReference>
<keyword evidence="5" id="KW-0460">Magnesium</keyword>
<dbReference type="NCBIfam" id="TIGR01056">
    <property type="entry name" value="topB"/>
    <property type="match status" value="1"/>
</dbReference>
<dbReference type="Gene3D" id="3.40.50.140">
    <property type="match status" value="1"/>
</dbReference>
<evidence type="ECO:0000256" key="9">
    <source>
        <dbReference type="ARBA" id="ARBA00030003"/>
    </source>
</evidence>
<evidence type="ECO:0000256" key="4">
    <source>
        <dbReference type="ARBA" id="ARBA00022723"/>
    </source>
</evidence>
<dbReference type="CDD" id="cd00186">
    <property type="entry name" value="TOP1Ac"/>
    <property type="match status" value="1"/>
</dbReference>
<evidence type="ECO:0000256" key="1">
    <source>
        <dbReference type="ARBA" id="ARBA00000213"/>
    </source>
</evidence>
<dbReference type="EMBL" id="VULZ01000001">
    <property type="protein sequence ID" value="MSS13815.1"/>
    <property type="molecule type" value="Genomic_DNA"/>
</dbReference>
<dbReference type="SMART" id="SM00436">
    <property type="entry name" value="TOP1Bc"/>
    <property type="match status" value="1"/>
</dbReference>
<evidence type="ECO:0000256" key="5">
    <source>
        <dbReference type="ARBA" id="ARBA00022842"/>
    </source>
</evidence>
<dbReference type="InterPro" id="IPR023406">
    <property type="entry name" value="Topo_IA_AS"/>
</dbReference>
<dbReference type="SUPFAM" id="SSF56712">
    <property type="entry name" value="Prokaryotic type I DNA topoisomerase"/>
    <property type="match status" value="1"/>
</dbReference>
<keyword evidence="8 14" id="KW-0413">Isomerase</keyword>
<dbReference type="PANTHER" id="PTHR11390:SF21">
    <property type="entry name" value="DNA TOPOISOMERASE 3-ALPHA"/>
    <property type="match status" value="1"/>
</dbReference>
<keyword evidence="4" id="KW-0479">Metal-binding</keyword>
<gene>
    <name evidence="14" type="primary">topB</name>
    <name evidence="14" type="ORF">FYJ35_01955</name>
</gene>
<dbReference type="InterPro" id="IPR013497">
    <property type="entry name" value="Topo_IA_cen"/>
</dbReference>
<dbReference type="Pfam" id="PF01131">
    <property type="entry name" value="Topoisom_bac"/>
    <property type="match status" value="1"/>
</dbReference>
<feature type="domain" description="Topo IA-type catalytic" evidence="13">
    <location>
        <begin position="153"/>
        <end position="582"/>
    </location>
</feature>
<dbReference type="InterPro" id="IPR034144">
    <property type="entry name" value="TOPRIM_TopoIII"/>
</dbReference>
<evidence type="ECO:0000256" key="11">
    <source>
        <dbReference type="ARBA" id="ARBA00032235"/>
    </source>
</evidence>
<dbReference type="Proteomes" id="UP000481852">
    <property type="component" value="Unassembled WGS sequence"/>
</dbReference>
<dbReference type="RefSeq" id="WP_154522332.1">
    <property type="nucleotide sequence ID" value="NZ_VULZ01000001.1"/>
</dbReference>
<dbReference type="NCBIfam" id="NF005829">
    <property type="entry name" value="PRK07726.1"/>
    <property type="match status" value="1"/>
</dbReference>
<evidence type="ECO:0000259" key="13">
    <source>
        <dbReference type="PROSITE" id="PS52039"/>
    </source>
</evidence>
<dbReference type="GO" id="GO:0006281">
    <property type="term" value="P:DNA repair"/>
    <property type="evidence" value="ECO:0007669"/>
    <property type="project" value="TreeGrafter"/>
</dbReference>
<dbReference type="InterPro" id="IPR005738">
    <property type="entry name" value="TopoIII"/>
</dbReference>
<dbReference type="Gene3D" id="1.10.290.10">
    <property type="entry name" value="Topoisomerase I, domain 4"/>
    <property type="match status" value="1"/>
</dbReference>
<dbReference type="GO" id="GO:0046872">
    <property type="term" value="F:metal ion binding"/>
    <property type="evidence" value="ECO:0007669"/>
    <property type="project" value="UniProtKB-KW"/>
</dbReference>
<dbReference type="Gene3D" id="1.10.460.10">
    <property type="entry name" value="Topoisomerase I, domain 2"/>
    <property type="match status" value="1"/>
</dbReference>
<protein>
    <recommendedName>
        <fullName evidence="3">DNA topoisomerase</fullName>
        <ecNumber evidence="3">5.6.2.1</ecNumber>
    </recommendedName>
    <alternativeName>
        <fullName evidence="12">Omega-protein</fullName>
    </alternativeName>
    <alternativeName>
        <fullName evidence="11">Relaxing enzyme</fullName>
    </alternativeName>
    <alternativeName>
        <fullName evidence="9">Swivelase</fullName>
    </alternativeName>
    <alternativeName>
        <fullName evidence="10">Untwisting enzyme</fullName>
    </alternativeName>
</protein>
<keyword evidence="15" id="KW-1185">Reference proteome</keyword>
<dbReference type="PRINTS" id="PR00417">
    <property type="entry name" value="PRTPISMRASEI"/>
</dbReference>
<dbReference type="CDD" id="cd03362">
    <property type="entry name" value="TOPRIM_TopoIA_TopoIII"/>
    <property type="match status" value="1"/>
</dbReference>
<comment type="catalytic activity">
    <reaction evidence="1">
        <text>ATP-independent breakage of single-stranded DNA, followed by passage and rejoining.</text>
        <dbReference type="EC" id="5.6.2.1"/>
    </reaction>
</comment>
<dbReference type="InterPro" id="IPR000380">
    <property type="entry name" value="Topo_IA"/>
</dbReference>
<accession>A0A6L5X2G4</accession>
<evidence type="ECO:0000256" key="12">
    <source>
        <dbReference type="ARBA" id="ARBA00032877"/>
    </source>
</evidence>
<name>A0A6L5X2G4_9FIRM</name>
<dbReference type="InterPro" id="IPR013826">
    <property type="entry name" value="Topo_IA_cen_sub3"/>
</dbReference>
<sequence>MYLVICEKPSVAQSIGKVLGAYKSEDGYLSGRECMVSWCLGHLAEYAMPEAYDEKYRKWNFADLPIIPEDWKLTVQKDKAKQFQVLKKLLTGSLVSVDYVVNACDAGREGELIFKRVYDLSGSRLPVKRLWISSMEDQAIKDGFANLKDGREYQNLADASVCRAQADWLIGMNATRAYTKTYDYRLSVGRVQTPTLAMLAQREAEIANFQKKQYFVVHALSEGLDAISKHLDSRREAEQIADMCYGKDAEVLSIDREKKTAVPPKLYDLTTLQREANRLFGFTAKQTMEYAQSLYENKLLTYPRTDSQYLTDDMADTAKGMIDILCNLLSFVPGRSFTPNVERLLNNKKVSDHHAIIPTAEIAKVNLDSLSEGERKLFLLVANRLLCATASKHQYITMKVTVSCCGNLFSARGKAVTDAGWKQYEDSLKKYLRVKEEKEDGGEADCSLPDLLEGQILYGVESKVTDHFTQPPKPYTEDSLLAAMERAGNADMETEVERKGLGTPATRASIIEKLISSKYAQREKKKIIATEAGSKMIALMPEYLKSAQMTADWENRLLAMERGQTTGDAFMADIYGLIDKMLAGCRAIPDAERQKFSDGSSDRKAIGKCPVCDSPVYEGRRNFYCSNRDCSFALWKENRYLSSMKKTIDKKMASDLLQNGRIHAKDFYSAKTGRTFEADLLLEVTEDGKTSFEMAFPKRISGKKRQ</sequence>
<evidence type="ECO:0000256" key="7">
    <source>
        <dbReference type="ARBA" id="ARBA00023125"/>
    </source>
</evidence>
<keyword evidence="6" id="KW-0799">Topoisomerase</keyword>
<comment type="similarity">
    <text evidence="2">Belongs to the type IA topoisomerase family.</text>
</comment>
<proteinExistence type="inferred from homology"/>
<comment type="caution">
    <text evidence="14">The sequence shown here is derived from an EMBL/GenBank/DDBJ whole genome shotgun (WGS) entry which is preliminary data.</text>
</comment>